<dbReference type="EMBL" id="JBHTJG010000003">
    <property type="protein sequence ID" value="MFD0946440.1"/>
    <property type="molecule type" value="Genomic_DNA"/>
</dbReference>
<sequence>MATIAGPHRDAASGEERFFRTMAFVMAAVLVAGFGFNAAMGRSSFTASPLLLHVHAFVFFGWVTLYVTQNLLVAGGNVALHRRLGWLATFWVPAMVAMGMWITVWSLQAHGGPPFFDQNEFLVSNPMGLLYFAGMAAAAIRLRRRTDWHRRLMFSGMAVLTGPGFGRLLPMPFLIPWAWWISAVGAGLLFIGIGMIADKRRDGGVHPAWWVAAGVLVAVQLVADLIAYSPVGVELTRWLLEGTPGAARSMEAFFPPM</sequence>
<feature type="transmembrane region" description="Helical" evidence="1">
    <location>
        <begin position="152"/>
        <end position="171"/>
    </location>
</feature>
<keyword evidence="1" id="KW-0812">Transmembrane</keyword>
<accession>A0ABW3H7P8</accession>
<organism evidence="2 3">
    <name type="scientific">Sphingomonas canadensis</name>
    <dbReference type="NCBI Taxonomy" id="1219257"/>
    <lineage>
        <taxon>Bacteria</taxon>
        <taxon>Pseudomonadati</taxon>
        <taxon>Pseudomonadota</taxon>
        <taxon>Alphaproteobacteria</taxon>
        <taxon>Sphingomonadales</taxon>
        <taxon>Sphingomonadaceae</taxon>
        <taxon>Sphingomonas</taxon>
    </lineage>
</organism>
<dbReference type="RefSeq" id="WP_264943809.1">
    <property type="nucleotide sequence ID" value="NZ_JAPDRA010000003.1"/>
</dbReference>
<evidence type="ECO:0000313" key="3">
    <source>
        <dbReference type="Proteomes" id="UP001596977"/>
    </source>
</evidence>
<comment type="caution">
    <text evidence="2">The sequence shown here is derived from an EMBL/GenBank/DDBJ whole genome shotgun (WGS) entry which is preliminary data.</text>
</comment>
<keyword evidence="1" id="KW-1133">Transmembrane helix</keyword>
<feature type="transmembrane region" description="Helical" evidence="1">
    <location>
        <begin position="122"/>
        <end position="140"/>
    </location>
</feature>
<feature type="transmembrane region" description="Helical" evidence="1">
    <location>
        <begin position="21"/>
        <end position="40"/>
    </location>
</feature>
<evidence type="ECO:0000313" key="2">
    <source>
        <dbReference type="EMBL" id="MFD0946440.1"/>
    </source>
</evidence>
<feature type="transmembrane region" description="Helical" evidence="1">
    <location>
        <begin position="84"/>
        <end position="102"/>
    </location>
</feature>
<evidence type="ECO:0000256" key="1">
    <source>
        <dbReference type="SAM" id="Phobius"/>
    </source>
</evidence>
<gene>
    <name evidence="2" type="ORF">ACFQ1E_08835</name>
</gene>
<protein>
    <recommendedName>
        <fullName evidence="4">Adenylate cyclase</fullName>
    </recommendedName>
</protein>
<keyword evidence="1" id="KW-0472">Membrane</keyword>
<feature type="transmembrane region" description="Helical" evidence="1">
    <location>
        <begin position="52"/>
        <end position="72"/>
    </location>
</feature>
<evidence type="ECO:0008006" key="4">
    <source>
        <dbReference type="Google" id="ProtNLM"/>
    </source>
</evidence>
<dbReference type="Proteomes" id="UP001596977">
    <property type="component" value="Unassembled WGS sequence"/>
</dbReference>
<feature type="transmembrane region" description="Helical" evidence="1">
    <location>
        <begin position="209"/>
        <end position="231"/>
    </location>
</feature>
<proteinExistence type="predicted"/>
<reference evidence="3" key="1">
    <citation type="journal article" date="2019" name="Int. J. Syst. Evol. Microbiol.">
        <title>The Global Catalogue of Microorganisms (GCM) 10K type strain sequencing project: providing services to taxonomists for standard genome sequencing and annotation.</title>
        <authorList>
            <consortium name="The Broad Institute Genomics Platform"/>
            <consortium name="The Broad Institute Genome Sequencing Center for Infectious Disease"/>
            <person name="Wu L."/>
            <person name="Ma J."/>
        </authorList>
    </citation>
    <scope>NUCLEOTIDE SEQUENCE [LARGE SCALE GENOMIC DNA]</scope>
    <source>
        <strain evidence="3">CCUG 62982</strain>
    </source>
</reference>
<keyword evidence="3" id="KW-1185">Reference proteome</keyword>
<name>A0ABW3H7P8_9SPHN</name>
<feature type="transmembrane region" description="Helical" evidence="1">
    <location>
        <begin position="177"/>
        <end position="197"/>
    </location>
</feature>